<proteinExistence type="predicted"/>
<reference evidence="1 2" key="1">
    <citation type="submission" date="2022-01" db="EMBL/GenBank/DDBJ databases">
        <title>Whole genome-based taxonomy of the Shewanellaceae.</title>
        <authorList>
            <person name="Martin-Rodriguez A.J."/>
        </authorList>
    </citation>
    <scope>NUCLEOTIDE SEQUENCE [LARGE SCALE GENOMIC DNA]</scope>
    <source>
        <strain evidence="1 2">DSM 17177</strain>
    </source>
</reference>
<accession>A0ABT0L7J4</accession>
<evidence type="ECO:0000313" key="1">
    <source>
        <dbReference type="EMBL" id="MCL1123653.1"/>
    </source>
</evidence>
<name>A0ABT0L7J4_9GAMM</name>
<comment type="caution">
    <text evidence="1">The sequence shown here is derived from an EMBL/GenBank/DDBJ whole genome shotgun (WGS) entry which is preliminary data.</text>
</comment>
<evidence type="ECO:0000313" key="2">
    <source>
        <dbReference type="Proteomes" id="UP001203423"/>
    </source>
</evidence>
<keyword evidence="2" id="KW-1185">Reference proteome</keyword>
<dbReference type="Proteomes" id="UP001203423">
    <property type="component" value="Unassembled WGS sequence"/>
</dbReference>
<dbReference type="RefSeq" id="WP_248938939.1">
    <property type="nucleotide sequence ID" value="NZ_JAKIKS010000009.1"/>
</dbReference>
<organism evidence="1 2">
    <name type="scientific">Shewanella surugensis</name>
    <dbReference type="NCBI Taxonomy" id="212020"/>
    <lineage>
        <taxon>Bacteria</taxon>
        <taxon>Pseudomonadati</taxon>
        <taxon>Pseudomonadota</taxon>
        <taxon>Gammaproteobacteria</taxon>
        <taxon>Alteromonadales</taxon>
        <taxon>Shewanellaceae</taxon>
        <taxon>Shewanella</taxon>
    </lineage>
</organism>
<dbReference type="Gene3D" id="3.20.20.140">
    <property type="entry name" value="Metal-dependent hydrolases"/>
    <property type="match status" value="1"/>
</dbReference>
<sequence length="274" mass="31917">MTRKNTANIEQTRINITLGDPKQPKLLYEAWKLRRNCPIALNLYEQDNQPAIHINEFDPLYKNWVMDFTCPLSANRQKEHIKLWHRYLFAHLTNKCFLANRDTLIKVDCLVNNHSQASHNETFGLKQGHYFDSVSSAELALFEAIQDWNMEHYADKGIILEACPTSNIYIGRFEHYHEHPIFRWDPPQSSWLALGGKYNKFGLRKGPITVCINTDDAALMPTTIRNEHRILQQTAIEHFNVSAKAANDWIDNIRQKGVDIFKDNHLSWVNECKS</sequence>
<dbReference type="SUPFAM" id="SSF51556">
    <property type="entry name" value="Metallo-dependent hydrolases"/>
    <property type="match status" value="1"/>
</dbReference>
<gene>
    <name evidence="1" type="ORF">L2764_03925</name>
</gene>
<evidence type="ECO:0008006" key="3">
    <source>
        <dbReference type="Google" id="ProtNLM"/>
    </source>
</evidence>
<dbReference type="EMBL" id="JAKIKS010000009">
    <property type="protein sequence ID" value="MCL1123653.1"/>
    <property type="molecule type" value="Genomic_DNA"/>
</dbReference>
<dbReference type="InterPro" id="IPR032466">
    <property type="entry name" value="Metal_Hydrolase"/>
</dbReference>
<protein>
    <recommendedName>
        <fullName evidence="3">Adenosine deaminase domain-containing protein</fullName>
    </recommendedName>
</protein>